<dbReference type="Pfam" id="PF00330">
    <property type="entry name" value="Aconitase"/>
    <property type="match status" value="1"/>
</dbReference>
<dbReference type="InterPro" id="IPR015931">
    <property type="entry name" value="Acnase/IPM_dHydase_lsu_aba_1/3"/>
</dbReference>
<evidence type="ECO:0000256" key="4">
    <source>
        <dbReference type="ARBA" id="ARBA00023239"/>
    </source>
</evidence>
<dbReference type="OrthoDB" id="10262323at2759"/>
<dbReference type="PANTHER" id="PTHR43822:SF2">
    <property type="entry name" value="HOMOACONITASE, MITOCHONDRIAL"/>
    <property type="match status" value="1"/>
</dbReference>
<keyword evidence="1" id="KW-0479">Metal-binding</keyword>
<evidence type="ECO:0000256" key="3">
    <source>
        <dbReference type="ARBA" id="ARBA00023014"/>
    </source>
</evidence>
<evidence type="ECO:0000313" key="7">
    <source>
        <dbReference type="Proteomes" id="UP000193920"/>
    </source>
</evidence>
<dbReference type="InterPro" id="IPR036008">
    <property type="entry name" value="Aconitase_4Fe-4S_dom"/>
</dbReference>
<evidence type="ECO:0000313" key="6">
    <source>
        <dbReference type="EMBL" id="ORY72507.1"/>
    </source>
</evidence>
<evidence type="ECO:0000256" key="2">
    <source>
        <dbReference type="ARBA" id="ARBA00023004"/>
    </source>
</evidence>
<dbReference type="GO" id="GO:0016829">
    <property type="term" value="F:lyase activity"/>
    <property type="evidence" value="ECO:0007669"/>
    <property type="project" value="UniProtKB-KW"/>
</dbReference>
<reference evidence="6 7" key="1">
    <citation type="submission" date="2016-08" db="EMBL/GenBank/DDBJ databases">
        <title>A Parts List for Fungal Cellulosomes Revealed by Comparative Genomics.</title>
        <authorList>
            <consortium name="DOE Joint Genome Institute"/>
            <person name="Haitjema C.H."/>
            <person name="Gilmore S.P."/>
            <person name="Henske J.K."/>
            <person name="Solomon K.V."/>
            <person name="De Groot R."/>
            <person name="Kuo A."/>
            <person name="Mondo S.J."/>
            <person name="Salamov A.A."/>
            <person name="Labutti K."/>
            <person name="Zhao Z."/>
            <person name="Chiniquy J."/>
            <person name="Barry K."/>
            <person name="Brewer H.M."/>
            <person name="Purvine S.O."/>
            <person name="Wright A.T."/>
            <person name="Boxma B."/>
            <person name="Van Alen T."/>
            <person name="Hackstein J.H."/>
            <person name="Baker S.E."/>
            <person name="Grigoriev I.V."/>
            <person name="O'Malley M.A."/>
        </authorList>
    </citation>
    <scope>NUCLEOTIDE SEQUENCE [LARGE SCALE GENOMIC DNA]</scope>
    <source>
        <strain evidence="6 7">G1</strain>
    </source>
</reference>
<sequence length="391" mass="40917">MGCNSSTLNAGVNAEESQDFTKKIGNVINRIDAQLSYDDQVQAQLANAENTATAAATIATNEATNAASAAATTVADAANTATAEATDAVNTATATATEATKEVAATATEAVEATADAADAAATAVTDAVNTAANEATEAVADAAEAKKVAINKAYLVGCVNSYVKDPHEAAEIVKGHKIKEEVEFYIAAGSLKVQKEAEENGDWDTLIRVGAVPLPAGCGLCISLGSGLLKDYEIGISATNRNFKGRMDSPFAKAYLGSPLVIATSAIMGYFCSPDDITGTNVEDMPPVAERITPRIEKAPVAAADEAIESFSRYSISCLSSFSEIYKRKAINNDLLILKTPELVQDLRNAFLEKILTKKTGWKVKIDLIKGEMISENGKTYNIPTIGTAS</sequence>
<dbReference type="InterPro" id="IPR001030">
    <property type="entry name" value="Acoase/IPM_deHydtase_lsu_aba"/>
</dbReference>
<accession>A0A1Y2ELU1</accession>
<dbReference type="GO" id="GO:0051536">
    <property type="term" value="F:iron-sulfur cluster binding"/>
    <property type="evidence" value="ECO:0007669"/>
    <property type="project" value="UniProtKB-KW"/>
</dbReference>
<dbReference type="STRING" id="1754190.A0A1Y2ELU1"/>
<protein>
    <submittedName>
        <fullName evidence="6">Aconitase iron-sulfur domain-containing protein</fullName>
    </submittedName>
</protein>
<dbReference type="EMBL" id="MCOG01000039">
    <property type="protein sequence ID" value="ORY72507.1"/>
    <property type="molecule type" value="Genomic_DNA"/>
</dbReference>
<keyword evidence="2" id="KW-0408">Iron</keyword>
<name>A0A1Y2ELU1_9FUNG</name>
<dbReference type="PANTHER" id="PTHR43822">
    <property type="entry name" value="HOMOACONITASE, MITOCHONDRIAL-RELATED"/>
    <property type="match status" value="1"/>
</dbReference>
<feature type="domain" description="Aconitase/3-isopropylmalate dehydratase large subunit alpha/beta/alpha" evidence="5">
    <location>
        <begin position="124"/>
        <end position="270"/>
    </location>
</feature>
<dbReference type="SUPFAM" id="SSF53732">
    <property type="entry name" value="Aconitase iron-sulfur domain"/>
    <property type="match status" value="1"/>
</dbReference>
<proteinExistence type="predicted"/>
<dbReference type="AlphaFoldDB" id="A0A1Y2ELU1"/>
<evidence type="ECO:0000256" key="1">
    <source>
        <dbReference type="ARBA" id="ARBA00022723"/>
    </source>
</evidence>
<dbReference type="InterPro" id="IPR050067">
    <property type="entry name" value="IPM_dehydratase_rel_enz"/>
</dbReference>
<evidence type="ECO:0000259" key="5">
    <source>
        <dbReference type="Pfam" id="PF00330"/>
    </source>
</evidence>
<gene>
    <name evidence="6" type="ORF">LY90DRAFT_667096</name>
</gene>
<keyword evidence="3" id="KW-0411">Iron-sulfur</keyword>
<keyword evidence="7" id="KW-1185">Reference proteome</keyword>
<dbReference type="Proteomes" id="UP000193920">
    <property type="component" value="Unassembled WGS sequence"/>
</dbReference>
<keyword evidence="4" id="KW-0456">Lyase</keyword>
<dbReference type="GO" id="GO:0046872">
    <property type="term" value="F:metal ion binding"/>
    <property type="evidence" value="ECO:0007669"/>
    <property type="project" value="UniProtKB-KW"/>
</dbReference>
<dbReference type="Gene3D" id="3.30.499.10">
    <property type="entry name" value="Aconitase, domain 3"/>
    <property type="match status" value="1"/>
</dbReference>
<dbReference type="GO" id="GO:0043436">
    <property type="term" value="P:oxoacid metabolic process"/>
    <property type="evidence" value="ECO:0007669"/>
    <property type="project" value="UniProtKB-ARBA"/>
</dbReference>
<organism evidence="6 7">
    <name type="scientific">Neocallimastix californiae</name>
    <dbReference type="NCBI Taxonomy" id="1754190"/>
    <lineage>
        <taxon>Eukaryota</taxon>
        <taxon>Fungi</taxon>
        <taxon>Fungi incertae sedis</taxon>
        <taxon>Chytridiomycota</taxon>
        <taxon>Chytridiomycota incertae sedis</taxon>
        <taxon>Neocallimastigomycetes</taxon>
        <taxon>Neocallimastigales</taxon>
        <taxon>Neocallimastigaceae</taxon>
        <taxon>Neocallimastix</taxon>
    </lineage>
</organism>
<comment type="caution">
    <text evidence="6">The sequence shown here is derived from an EMBL/GenBank/DDBJ whole genome shotgun (WGS) entry which is preliminary data.</text>
</comment>